<dbReference type="PANTHER" id="PTHR34390">
    <property type="entry name" value="UPF0442 PROTEIN YJJB-RELATED"/>
    <property type="match status" value="1"/>
</dbReference>
<evidence type="ECO:0000256" key="1">
    <source>
        <dbReference type="ARBA" id="ARBA00004651"/>
    </source>
</evidence>
<dbReference type="PANTHER" id="PTHR34390:SF2">
    <property type="entry name" value="SUCCINATE TRANSPORTER SUBUNIT YJJP-RELATED"/>
    <property type="match status" value="1"/>
</dbReference>
<keyword evidence="3 7" id="KW-0812">Transmembrane</keyword>
<dbReference type="EMBL" id="SRYE01000005">
    <property type="protein sequence ID" value="TGY61346.1"/>
    <property type="molecule type" value="Genomic_DNA"/>
</dbReference>
<protein>
    <submittedName>
        <fullName evidence="9">Threonine/serine exporter</fullName>
    </submittedName>
</protein>
<comment type="similarity">
    <text evidence="6">Belongs to the ThrE exporter (TC 2.A.79) family.</text>
</comment>
<dbReference type="RefSeq" id="WP_136013069.1">
    <property type="nucleotide sequence ID" value="NZ_SRYE01000005.1"/>
</dbReference>
<dbReference type="GO" id="GO:0005886">
    <property type="term" value="C:plasma membrane"/>
    <property type="evidence" value="ECO:0007669"/>
    <property type="project" value="UniProtKB-SubCell"/>
</dbReference>
<organism evidence="9 10">
    <name type="scientific">Muricaecibacterium torontonense</name>
    <dbReference type="NCBI Taxonomy" id="3032871"/>
    <lineage>
        <taxon>Bacteria</taxon>
        <taxon>Bacillati</taxon>
        <taxon>Actinomycetota</taxon>
        <taxon>Coriobacteriia</taxon>
        <taxon>Coriobacteriales</taxon>
        <taxon>Atopobiaceae</taxon>
        <taxon>Muricaecibacterium</taxon>
    </lineage>
</organism>
<dbReference type="InterPro" id="IPR010619">
    <property type="entry name" value="ThrE-like_N"/>
</dbReference>
<feature type="transmembrane region" description="Helical" evidence="7">
    <location>
        <begin position="216"/>
        <end position="238"/>
    </location>
</feature>
<keyword evidence="2" id="KW-1003">Cell membrane</keyword>
<gene>
    <name evidence="9" type="ORF">E5334_08005</name>
</gene>
<dbReference type="AlphaFoldDB" id="A0A4S2EXX3"/>
<dbReference type="Pfam" id="PF06738">
    <property type="entry name" value="ThrE"/>
    <property type="match status" value="1"/>
</dbReference>
<feature type="transmembrane region" description="Helical" evidence="7">
    <location>
        <begin position="250"/>
        <end position="269"/>
    </location>
</feature>
<comment type="subcellular location">
    <subcellularLocation>
        <location evidence="1">Cell membrane</location>
        <topology evidence="1">Multi-pass membrane protein</topology>
    </subcellularLocation>
</comment>
<evidence type="ECO:0000313" key="9">
    <source>
        <dbReference type="EMBL" id="TGY61346.1"/>
    </source>
</evidence>
<dbReference type="GO" id="GO:0015744">
    <property type="term" value="P:succinate transport"/>
    <property type="evidence" value="ECO:0007669"/>
    <property type="project" value="TreeGrafter"/>
</dbReference>
<feature type="transmembrane region" description="Helical" evidence="7">
    <location>
        <begin position="189"/>
        <end position="210"/>
    </location>
</feature>
<proteinExistence type="inferred from homology"/>
<evidence type="ECO:0000259" key="8">
    <source>
        <dbReference type="Pfam" id="PF06738"/>
    </source>
</evidence>
<keyword evidence="5 7" id="KW-0472">Membrane</keyword>
<evidence type="ECO:0000256" key="3">
    <source>
        <dbReference type="ARBA" id="ARBA00022692"/>
    </source>
</evidence>
<reference evidence="9 10" key="1">
    <citation type="submission" date="2019-04" db="EMBL/GenBank/DDBJ databases">
        <title>Microbes associate with the intestines of laboratory mice.</title>
        <authorList>
            <person name="Navarre W."/>
            <person name="Wong E."/>
            <person name="Huang K."/>
            <person name="Tropini C."/>
            <person name="Ng K."/>
            <person name="Yu B."/>
        </authorList>
    </citation>
    <scope>NUCLEOTIDE SEQUENCE [LARGE SCALE GENOMIC DNA]</scope>
    <source>
        <strain evidence="9 10">NM07_P-09</strain>
    </source>
</reference>
<dbReference type="InterPro" id="IPR050539">
    <property type="entry name" value="ThrE_Dicarb/AminoAcid_Exp"/>
</dbReference>
<evidence type="ECO:0000256" key="7">
    <source>
        <dbReference type="SAM" id="Phobius"/>
    </source>
</evidence>
<evidence type="ECO:0000313" key="10">
    <source>
        <dbReference type="Proteomes" id="UP000310263"/>
    </source>
</evidence>
<evidence type="ECO:0000256" key="6">
    <source>
        <dbReference type="ARBA" id="ARBA00034125"/>
    </source>
</evidence>
<feature type="transmembrane region" description="Helical" evidence="7">
    <location>
        <begin position="160"/>
        <end position="177"/>
    </location>
</feature>
<evidence type="ECO:0000256" key="2">
    <source>
        <dbReference type="ARBA" id="ARBA00022475"/>
    </source>
</evidence>
<keyword evidence="4 7" id="KW-1133">Transmembrane helix</keyword>
<keyword evidence="10" id="KW-1185">Reference proteome</keyword>
<name>A0A4S2EXX3_9ACTN</name>
<comment type="caution">
    <text evidence="9">The sequence shown here is derived from an EMBL/GenBank/DDBJ whole genome shotgun (WGS) entry which is preliminary data.</text>
</comment>
<dbReference type="GO" id="GO:0022857">
    <property type="term" value="F:transmembrane transporter activity"/>
    <property type="evidence" value="ECO:0007669"/>
    <property type="project" value="InterPro"/>
</dbReference>
<feature type="domain" description="Threonine/serine exporter-like N-terminal" evidence="8">
    <location>
        <begin position="32"/>
        <end position="268"/>
    </location>
</feature>
<evidence type="ECO:0000256" key="4">
    <source>
        <dbReference type="ARBA" id="ARBA00022989"/>
    </source>
</evidence>
<dbReference type="Proteomes" id="UP000310263">
    <property type="component" value="Unassembled WGS sequence"/>
</dbReference>
<accession>A0A4S2EXX3</accession>
<sequence length="278" mass="29031">MLSMGKSATVRETRESIGRDAGALLEVVADAVLLTSTILVEGGCETQLAEDTASAMGSSYRQVDECTVFVMLTGIMVSVVAKGETVTRIARLDGVSHNIWATDRVIALEQQCEQGKLEAGELLTKLREVREGPRFSPAALGAAAAVGSVGFAIFYGTTSLDALACVAIIAFVTQISGHYASRLLPNSSLTILVQALLATAACCLCQRLWALGIDKLLIPVLMLLVPGMTLATGILDTLSGNFLSATARFGKALLVGIAIAIGSAVVLHYTGVLSWSLS</sequence>
<evidence type="ECO:0000256" key="5">
    <source>
        <dbReference type="ARBA" id="ARBA00023136"/>
    </source>
</evidence>